<evidence type="ECO:0000313" key="1">
    <source>
        <dbReference type="EMBL" id="KAI4815223.1"/>
    </source>
</evidence>
<reference evidence="1" key="1">
    <citation type="submission" date="2022-05" db="EMBL/GenBank/DDBJ databases">
        <title>Chromosome-level genome of Chaenocephalus aceratus.</title>
        <authorList>
            <person name="Park H."/>
        </authorList>
    </citation>
    <scope>NUCLEOTIDE SEQUENCE</scope>
    <source>
        <strain evidence="1">KU_202001</strain>
    </source>
</reference>
<name>A0ACB9WPU4_CHAAC</name>
<gene>
    <name evidence="1" type="ORF">KUCAC02_005376</name>
</gene>
<proteinExistence type="predicted"/>
<dbReference type="Proteomes" id="UP001057452">
    <property type="component" value="Chromosome 13"/>
</dbReference>
<protein>
    <submittedName>
        <fullName evidence="1">Uncharacterized protein</fullName>
    </submittedName>
</protein>
<dbReference type="EMBL" id="CM043797">
    <property type="protein sequence ID" value="KAI4815223.1"/>
    <property type="molecule type" value="Genomic_DNA"/>
</dbReference>
<organism evidence="1 2">
    <name type="scientific">Chaenocephalus aceratus</name>
    <name type="common">Blackfin icefish</name>
    <name type="synonym">Chaenichthys aceratus</name>
    <dbReference type="NCBI Taxonomy" id="36190"/>
    <lineage>
        <taxon>Eukaryota</taxon>
        <taxon>Metazoa</taxon>
        <taxon>Chordata</taxon>
        <taxon>Craniata</taxon>
        <taxon>Vertebrata</taxon>
        <taxon>Euteleostomi</taxon>
        <taxon>Actinopterygii</taxon>
        <taxon>Neopterygii</taxon>
        <taxon>Teleostei</taxon>
        <taxon>Neoteleostei</taxon>
        <taxon>Acanthomorphata</taxon>
        <taxon>Eupercaria</taxon>
        <taxon>Perciformes</taxon>
        <taxon>Notothenioidei</taxon>
        <taxon>Channichthyidae</taxon>
        <taxon>Chaenocephalus</taxon>
    </lineage>
</organism>
<comment type="caution">
    <text evidence="1">The sequence shown here is derived from an EMBL/GenBank/DDBJ whole genome shotgun (WGS) entry which is preliminary data.</text>
</comment>
<accession>A0ACB9WPU4</accession>
<sequence length="127" mass="13549">MLDVQYSISGALLPVMPRPDTSATPNSNSCHRDSKARRRQQGPEERCQPVTSTGDGRLQSQTGLPAGDFGPNLITPPGRDRRSALGLSRSGLGERGQAAFGLQNITGGERENIVTDEMRRGTGDTSV</sequence>
<keyword evidence="2" id="KW-1185">Reference proteome</keyword>
<evidence type="ECO:0000313" key="2">
    <source>
        <dbReference type="Proteomes" id="UP001057452"/>
    </source>
</evidence>